<feature type="binding site" evidence="4">
    <location>
        <position position="174"/>
    </location>
    <ligand>
        <name>pyridoxal 5'-phosphate</name>
        <dbReference type="ChEBI" id="CHEBI:597326"/>
    </ligand>
</feature>
<feature type="binding site" evidence="4">
    <location>
        <position position="258"/>
    </location>
    <ligand>
        <name>pyridoxal 5'-phosphate</name>
        <dbReference type="ChEBI" id="CHEBI:597326"/>
    </ligand>
</feature>
<accession>A0ABV7ZCU2</accession>
<dbReference type="EC" id="3.7.1.3" evidence="4 5"/>
<evidence type="ECO:0000313" key="8">
    <source>
        <dbReference type="Proteomes" id="UP001595803"/>
    </source>
</evidence>
<evidence type="ECO:0000256" key="5">
    <source>
        <dbReference type="NCBIfam" id="TIGR01814"/>
    </source>
</evidence>
<feature type="binding site" evidence="4">
    <location>
        <position position="104"/>
    </location>
    <ligand>
        <name>pyridoxal 5'-phosphate</name>
        <dbReference type="ChEBI" id="CHEBI:597326"/>
    </ligand>
</feature>
<name>A0ABV7ZCU2_9DEIO</name>
<comment type="caution">
    <text evidence="7">The sequence shown here is derived from an EMBL/GenBank/DDBJ whole genome shotgun (WGS) entry which is preliminary data.</text>
</comment>
<organism evidence="7 8">
    <name type="scientific">Deinococcus rufus</name>
    <dbReference type="NCBI Taxonomy" id="2136097"/>
    <lineage>
        <taxon>Bacteria</taxon>
        <taxon>Thermotogati</taxon>
        <taxon>Deinococcota</taxon>
        <taxon>Deinococci</taxon>
        <taxon>Deinococcales</taxon>
        <taxon>Deinococcaceae</taxon>
        <taxon>Deinococcus</taxon>
    </lineage>
</organism>
<comment type="cofactor">
    <cofactor evidence="4 6">
        <name>pyridoxal 5'-phosphate</name>
        <dbReference type="ChEBI" id="CHEBI:597326"/>
    </cofactor>
</comment>
<reference evidence="8" key="1">
    <citation type="journal article" date="2019" name="Int. J. Syst. Evol. Microbiol.">
        <title>The Global Catalogue of Microorganisms (GCM) 10K type strain sequencing project: providing services to taxonomists for standard genome sequencing and annotation.</title>
        <authorList>
            <consortium name="The Broad Institute Genomics Platform"/>
            <consortium name="The Broad Institute Genome Sequencing Center for Infectious Disease"/>
            <person name="Wu L."/>
            <person name="Ma J."/>
        </authorList>
    </citation>
    <scope>NUCLEOTIDE SEQUENCE [LARGE SCALE GENOMIC DNA]</scope>
    <source>
        <strain evidence="8">CCTCC AB 2017081</strain>
    </source>
</reference>
<feature type="binding site" evidence="4">
    <location>
        <position position="103"/>
    </location>
    <ligand>
        <name>pyridoxal 5'-phosphate</name>
        <dbReference type="ChEBI" id="CHEBI:597326"/>
    </ligand>
</feature>
<comment type="similarity">
    <text evidence="4 6">Belongs to the kynureninase family.</text>
</comment>
<keyword evidence="8" id="KW-1185">Reference proteome</keyword>
<gene>
    <name evidence="4 7" type="primary">kynU</name>
    <name evidence="7" type="ORF">ACFOSB_18425</name>
</gene>
<dbReference type="InterPro" id="IPR015421">
    <property type="entry name" value="PyrdxlP-dep_Trfase_major"/>
</dbReference>
<dbReference type="InterPro" id="IPR010111">
    <property type="entry name" value="Kynureninase"/>
</dbReference>
<dbReference type="NCBIfam" id="TIGR01814">
    <property type="entry name" value="kynureninase"/>
    <property type="match status" value="1"/>
</dbReference>
<evidence type="ECO:0000256" key="6">
    <source>
        <dbReference type="PIRNR" id="PIRNR038800"/>
    </source>
</evidence>
<dbReference type="Pfam" id="PF22580">
    <property type="entry name" value="KYNU_C"/>
    <property type="match status" value="1"/>
</dbReference>
<comment type="pathway">
    <text evidence="4 6">Cofactor biosynthesis; NAD(+) biosynthesis; quinolinate from L-kynurenine: step 2/3.</text>
</comment>
<dbReference type="Proteomes" id="UP001595803">
    <property type="component" value="Unassembled WGS sequence"/>
</dbReference>
<comment type="catalytic activity">
    <reaction evidence="4 6">
        <text>L-kynurenine + H2O = anthranilate + L-alanine + H(+)</text>
        <dbReference type="Rhea" id="RHEA:16813"/>
        <dbReference type="ChEBI" id="CHEBI:15377"/>
        <dbReference type="ChEBI" id="CHEBI:15378"/>
        <dbReference type="ChEBI" id="CHEBI:16567"/>
        <dbReference type="ChEBI" id="CHEBI:57959"/>
        <dbReference type="ChEBI" id="CHEBI:57972"/>
        <dbReference type="EC" id="3.7.1.3"/>
    </reaction>
</comment>
<evidence type="ECO:0000256" key="1">
    <source>
        <dbReference type="ARBA" id="ARBA00022642"/>
    </source>
</evidence>
<sequence>MTLTTTPLPADLLALDTRDPLAHTRADFLLPPGVIYLDGNSLGPLHRSVPARLAHAAQHEWGDQLIRSWTGDADWMHLPDRVAAKLARLIGAQPHEIAVGDSTSVNVFKALAAALGIAPAGRRVILTDADNFPTDLYVAQGLNALLGGGYELRAVPNTEIAQHLTPDVAVMLLTEVDYRTGRRLDLGGLTAQAHAVGSVTIWDLAHSAGAFPVDLGGTGADFAVGCGYKFLNGGPGAPGYLYVAGRHLDSAPIAIRGWMGHADVFEMAREFIPAPGARRFVPGTPQVLGLSALDAALDAFADVDMQDIRAKSLSLTSTFMALMEPLLARHPLELVTPTAPDERGSQVSYRHPHAREVMGQLTARGIIGDFRTPDILRFGFTPLYLSHADVWHAVQGITAVLDGAALDGGVA</sequence>
<comment type="function">
    <text evidence="4 6">Catalyzes the cleavage of L-kynurenine (L-Kyn) and L-3-hydroxykynurenine (L-3OHKyn) into anthranilic acid (AA) and 3-hydroxyanthranilic acid (3-OHAA), respectively.</text>
</comment>
<evidence type="ECO:0000256" key="2">
    <source>
        <dbReference type="ARBA" id="ARBA00022801"/>
    </source>
</evidence>
<protein>
    <recommendedName>
        <fullName evidence="4 5">Kynureninase</fullName>
        <ecNumber evidence="4 5">3.7.1.3</ecNumber>
    </recommendedName>
    <alternativeName>
        <fullName evidence="4">L-kynurenine hydrolase</fullName>
    </alternativeName>
</protein>
<dbReference type="Gene3D" id="3.40.640.10">
    <property type="entry name" value="Type I PLP-dependent aspartate aminotransferase-like (Major domain)"/>
    <property type="match status" value="1"/>
</dbReference>
<feature type="modified residue" description="N6-(pyridoxal phosphate)lysine" evidence="4">
    <location>
        <position position="229"/>
    </location>
</feature>
<dbReference type="PANTHER" id="PTHR14084:SF0">
    <property type="entry name" value="KYNURENINASE"/>
    <property type="match status" value="1"/>
</dbReference>
<dbReference type="EMBL" id="JBHRZG010000024">
    <property type="protein sequence ID" value="MFC3834839.1"/>
    <property type="molecule type" value="Genomic_DNA"/>
</dbReference>
<dbReference type="InterPro" id="IPR015424">
    <property type="entry name" value="PyrdxlP-dep_Trfase"/>
</dbReference>
<dbReference type="PIRSF" id="PIRSF038800">
    <property type="entry name" value="KYNU"/>
    <property type="match status" value="1"/>
</dbReference>
<feature type="binding site" evidence="4">
    <location>
        <position position="206"/>
    </location>
    <ligand>
        <name>pyridoxal 5'-phosphate</name>
        <dbReference type="ChEBI" id="CHEBI:597326"/>
    </ligand>
</feature>
<proteinExistence type="inferred from homology"/>
<evidence type="ECO:0000256" key="3">
    <source>
        <dbReference type="ARBA" id="ARBA00022898"/>
    </source>
</evidence>
<comment type="pathway">
    <text evidence="4 6">Amino-acid degradation; L-kynurenine degradation; L-alanine and anthranilate from L-kynurenine: step 1/1.</text>
</comment>
<feature type="binding site" evidence="4">
    <location>
        <position position="284"/>
    </location>
    <ligand>
        <name>pyridoxal 5'-phosphate</name>
        <dbReference type="ChEBI" id="CHEBI:597326"/>
    </ligand>
</feature>
<feature type="binding site" evidence="4">
    <location>
        <position position="203"/>
    </location>
    <ligand>
        <name>pyridoxal 5'-phosphate</name>
        <dbReference type="ChEBI" id="CHEBI:597326"/>
    </ligand>
</feature>
<feature type="binding site" evidence="4">
    <location>
        <begin position="132"/>
        <end position="135"/>
    </location>
    <ligand>
        <name>pyridoxal 5'-phosphate</name>
        <dbReference type="ChEBI" id="CHEBI:597326"/>
    </ligand>
</feature>
<dbReference type="RefSeq" id="WP_380103245.1">
    <property type="nucleotide sequence ID" value="NZ_JBHRZG010000024.1"/>
</dbReference>
<keyword evidence="3 4" id="KW-0663">Pyridoxal phosphate</keyword>
<dbReference type="PANTHER" id="PTHR14084">
    <property type="entry name" value="KYNURENINASE"/>
    <property type="match status" value="1"/>
</dbReference>
<evidence type="ECO:0000256" key="4">
    <source>
        <dbReference type="HAMAP-Rule" id="MF_01970"/>
    </source>
</evidence>
<feature type="binding site" evidence="4">
    <location>
        <position position="228"/>
    </location>
    <ligand>
        <name>pyridoxal 5'-phosphate</name>
        <dbReference type="ChEBI" id="CHEBI:597326"/>
    </ligand>
</feature>
<dbReference type="GO" id="GO:0030429">
    <property type="term" value="F:kynureninase activity"/>
    <property type="evidence" value="ECO:0007669"/>
    <property type="project" value="UniProtKB-EC"/>
</dbReference>
<dbReference type="InterPro" id="IPR015422">
    <property type="entry name" value="PyrdxlP-dep_Trfase_small"/>
</dbReference>
<comment type="subunit">
    <text evidence="4 6">Homodimer.</text>
</comment>
<dbReference type="HAMAP" id="MF_01970">
    <property type="entry name" value="Kynureninase"/>
    <property type="match status" value="1"/>
</dbReference>
<comment type="catalytic activity">
    <reaction evidence="6">
        <text>3-hydroxy-L-kynurenine + H2O = 3-hydroxyanthranilate + L-alanine + H(+)</text>
        <dbReference type="Rhea" id="RHEA:25143"/>
        <dbReference type="ChEBI" id="CHEBI:15377"/>
        <dbReference type="ChEBI" id="CHEBI:15378"/>
        <dbReference type="ChEBI" id="CHEBI:36559"/>
        <dbReference type="ChEBI" id="CHEBI:57972"/>
        <dbReference type="ChEBI" id="CHEBI:58125"/>
        <dbReference type="EC" id="3.7.1.3"/>
    </reaction>
</comment>
<dbReference type="Gene3D" id="3.90.1150.10">
    <property type="entry name" value="Aspartate Aminotransferase, domain 1"/>
    <property type="match status" value="1"/>
</dbReference>
<keyword evidence="1 4" id="KW-0662">Pyridine nucleotide biosynthesis</keyword>
<dbReference type="SUPFAM" id="SSF53383">
    <property type="entry name" value="PLP-dependent transferases"/>
    <property type="match status" value="1"/>
</dbReference>
<evidence type="ECO:0000313" key="7">
    <source>
        <dbReference type="EMBL" id="MFC3834839.1"/>
    </source>
</evidence>
<keyword evidence="2 4" id="KW-0378">Hydrolase</keyword>